<organism evidence="1 2">
    <name type="scientific">Nitrosopumilus adriaticus</name>
    <dbReference type="NCBI Taxonomy" id="1580092"/>
    <lineage>
        <taxon>Archaea</taxon>
        <taxon>Nitrososphaerota</taxon>
        <taxon>Nitrososphaeria</taxon>
        <taxon>Nitrosopumilales</taxon>
        <taxon>Nitrosopumilaceae</taxon>
        <taxon>Nitrosopumilus</taxon>
    </lineage>
</organism>
<evidence type="ECO:0000313" key="1">
    <source>
        <dbReference type="EMBL" id="AJW70854.1"/>
    </source>
</evidence>
<keyword evidence="2" id="KW-1185">Reference proteome</keyword>
<accession>A0A0D5C241</accession>
<dbReference type="AlphaFoldDB" id="A0A0D5C241"/>
<reference evidence="2" key="1">
    <citation type="submission" date="2015-03" db="EMBL/GenBank/DDBJ databases">
        <title>Characterization of two novel Thaumarchaeota isolated from the Northern Adriatic Sea.</title>
        <authorList>
            <person name="Bayer B."/>
            <person name="Vojvoda J."/>
            <person name="Offre P."/>
            <person name="Srivastava A."/>
            <person name="Elisabeth N."/>
            <person name="Garcia J.A.L."/>
            <person name="Schleper C."/>
            <person name="Herndl G.J."/>
        </authorList>
    </citation>
    <scope>NUCLEOTIDE SEQUENCE [LARGE SCALE GENOMIC DNA]</scope>
    <source>
        <strain evidence="2">NF5</strain>
    </source>
</reference>
<dbReference type="EMBL" id="CP011070">
    <property type="protein sequence ID" value="AJW70854.1"/>
    <property type="molecule type" value="Genomic_DNA"/>
</dbReference>
<protein>
    <submittedName>
        <fullName evidence="1">Uncharacterized protein</fullName>
    </submittedName>
</protein>
<dbReference type="HOGENOM" id="CLU_2747960_0_0_2"/>
<gene>
    <name evidence="1" type="ORF">NADRNF5_1166</name>
</gene>
<dbReference type="KEGG" id="nin:NADRNF5_1166"/>
<sequence length="77" mass="8800">MVIGIEKNMEQKALECPVCKSNKATIAGENVKLSGRFEDKEFLTTELTVLRCTKCGYYMFFDKMAQFTTKEESEKST</sequence>
<proteinExistence type="predicted"/>
<dbReference type="Proteomes" id="UP000032408">
    <property type="component" value="Chromosome"/>
</dbReference>
<reference evidence="1 2" key="2">
    <citation type="journal article" date="2016" name="ISME J.">
        <title>Physiological and genomic characterization of two novel marine thaumarchaeal strains indicates niche differentiation.</title>
        <authorList>
            <person name="Bayer B."/>
            <person name="Vojvoda J."/>
            <person name="Offre P."/>
            <person name="Alves R.J."/>
            <person name="Elisabeth N.H."/>
            <person name="Garcia J.A."/>
            <person name="Volland J.M."/>
            <person name="Srivastava A."/>
            <person name="Schleper C."/>
            <person name="Herndl G.J."/>
        </authorList>
    </citation>
    <scope>NUCLEOTIDE SEQUENCE [LARGE SCALE GENOMIC DNA]</scope>
    <source>
        <strain evidence="1 2">NF5</strain>
    </source>
</reference>
<evidence type="ECO:0000313" key="2">
    <source>
        <dbReference type="Proteomes" id="UP000032408"/>
    </source>
</evidence>
<name>A0A0D5C241_9ARCH</name>